<evidence type="ECO:0000313" key="5">
    <source>
        <dbReference type="EMBL" id="MBF0597873.1"/>
    </source>
</evidence>
<feature type="chain" id="PRO_5035225147" evidence="4">
    <location>
        <begin position="20"/>
        <end position="432"/>
    </location>
</feature>
<keyword evidence="3" id="KW-1133">Transmembrane helix</keyword>
<dbReference type="Proteomes" id="UP000608754">
    <property type="component" value="Unassembled WGS sequence"/>
</dbReference>
<feature type="repeat" description="TPR" evidence="1">
    <location>
        <begin position="276"/>
        <end position="309"/>
    </location>
</feature>
<organism evidence="5 6">
    <name type="scientific">Faecalibacter rhinopitheci</name>
    <dbReference type="NCBI Taxonomy" id="2779678"/>
    <lineage>
        <taxon>Bacteria</taxon>
        <taxon>Pseudomonadati</taxon>
        <taxon>Bacteroidota</taxon>
        <taxon>Flavobacteriia</taxon>
        <taxon>Flavobacteriales</taxon>
        <taxon>Weeksellaceae</taxon>
        <taxon>Faecalibacter</taxon>
    </lineage>
</organism>
<dbReference type="AlphaFoldDB" id="A0A8J7FY91"/>
<dbReference type="PROSITE" id="PS50005">
    <property type="entry name" value="TPR"/>
    <property type="match status" value="1"/>
</dbReference>
<dbReference type="InterPro" id="IPR011990">
    <property type="entry name" value="TPR-like_helical_dom_sf"/>
</dbReference>
<protein>
    <submittedName>
        <fullName evidence="5">Tetratricopeptide repeat protein</fullName>
    </submittedName>
</protein>
<gene>
    <name evidence="5" type="ORF">IM532_10520</name>
</gene>
<dbReference type="Pfam" id="PF13424">
    <property type="entry name" value="TPR_12"/>
    <property type="match status" value="1"/>
</dbReference>
<feature type="coiled-coil region" evidence="2">
    <location>
        <begin position="361"/>
        <end position="429"/>
    </location>
</feature>
<keyword evidence="4" id="KW-0732">Signal</keyword>
<dbReference type="SUPFAM" id="SSF48452">
    <property type="entry name" value="TPR-like"/>
    <property type="match status" value="1"/>
</dbReference>
<keyword evidence="1" id="KW-0802">TPR repeat</keyword>
<evidence type="ECO:0000256" key="3">
    <source>
        <dbReference type="SAM" id="Phobius"/>
    </source>
</evidence>
<evidence type="ECO:0000313" key="6">
    <source>
        <dbReference type="Proteomes" id="UP000608754"/>
    </source>
</evidence>
<evidence type="ECO:0000256" key="4">
    <source>
        <dbReference type="SAM" id="SignalP"/>
    </source>
</evidence>
<name>A0A8J7FY91_9FLAO</name>
<dbReference type="RefSeq" id="WP_194183414.1">
    <property type="nucleotide sequence ID" value="NZ_JADGIK010000006.1"/>
</dbReference>
<proteinExistence type="predicted"/>
<dbReference type="EMBL" id="JADGIK010000006">
    <property type="protein sequence ID" value="MBF0597873.1"/>
    <property type="molecule type" value="Genomic_DNA"/>
</dbReference>
<dbReference type="Gene3D" id="1.25.40.10">
    <property type="entry name" value="Tetratricopeptide repeat domain"/>
    <property type="match status" value="1"/>
</dbReference>
<feature type="transmembrane region" description="Helical" evidence="3">
    <location>
        <begin position="390"/>
        <end position="410"/>
    </location>
</feature>
<feature type="signal peptide" evidence="4">
    <location>
        <begin position="1"/>
        <end position="19"/>
    </location>
</feature>
<evidence type="ECO:0000256" key="1">
    <source>
        <dbReference type="PROSITE-ProRule" id="PRU00339"/>
    </source>
</evidence>
<comment type="caution">
    <text evidence="5">The sequence shown here is derived from an EMBL/GenBank/DDBJ whole genome shotgun (WGS) entry which is preliminary data.</text>
</comment>
<keyword evidence="3" id="KW-0812">Transmembrane</keyword>
<keyword evidence="2" id="KW-0175">Coiled coil</keyword>
<reference evidence="5" key="1">
    <citation type="submission" date="2020-10" db="EMBL/GenBank/DDBJ databases">
        <authorList>
            <person name="Lu T."/>
            <person name="Wang Q."/>
            <person name="Han X."/>
        </authorList>
    </citation>
    <scope>NUCLEOTIDE SEQUENCE</scope>
    <source>
        <strain evidence="5">WQ 117</strain>
    </source>
</reference>
<evidence type="ECO:0000256" key="2">
    <source>
        <dbReference type="SAM" id="Coils"/>
    </source>
</evidence>
<sequence length="432" mass="50867">MVIRLFLIFNLLLSFTVYAQSNQDKDQQLIYSYLYSKQYDEAKLLINSKFLTAINPSRKVIGYVYLADLYGEINNEEKRVEALTTAQKIAQNTNHPLDLAYVNFGFTRYYFHLKQDELFIKTLNQTIKDFSSFPDEDFILTQLYFLRYNYKAKKSLENNTRKDAFLANKHALASKNPLLINFTFSNIGYYYKQKFHETGNQKYIDSAYTTSKETLRYAKLIVEEKVRDRSLIVYNLNQSSLSAFLEEKNNSNAVLKYSNQALDIANKYTNFNNFKSFIYNNIGSDYQSKGNFTQAKKYYQLAYDLVEKDSELVQYQIKFLGNLAILAEQQGKIKEALDYTKQEKELILKYNQDQFDNSTKALELFYETEQANQKIQQLEETNRLVKIQTYLYVGISIIGTAILIILFYNLNYKRKLNVQREIIEDLKKQHLL</sequence>
<keyword evidence="3" id="KW-0472">Membrane</keyword>
<keyword evidence="6" id="KW-1185">Reference proteome</keyword>
<feature type="coiled-coil region" evidence="2">
    <location>
        <begin position="66"/>
        <end position="93"/>
    </location>
</feature>
<accession>A0A8J7FY91</accession>
<dbReference type="InterPro" id="IPR019734">
    <property type="entry name" value="TPR_rpt"/>
</dbReference>
<dbReference type="SMART" id="SM00028">
    <property type="entry name" value="TPR"/>
    <property type="match status" value="2"/>
</dbReference>